<gene>
    <name evidence="1" type="ORF">JCM15093_2079</name>
</gene>
<accession>A0A069D371</accession>
<dbReference type="EMBL" id="BAJS01000011">
    <property type="protein sequence ID" value="GAK36877.1"/>
    <property type="molecule type" value="Genomic_DNA"/>
</dbReference>
<name>A0A069D371_9BACE</name>
<proteinExistence type="predicted"/>
<evidence type="ECO:0000313" key="2">
    <source>
        <dbReference type="Proteomes" id="UP000027601"/>
    </source>
</evidence>
<dbReference type="AlphaFoldDB" id="A0A069D371"/>
<sequence>MSAHPLCNPLTKKYPEGLWPAIEKQSLSRYFSLLDEFPNPTNAANSFMQQR</sequence>
<dbReference type="Proteomes" id="UP000027601">
    <property type="component" value="Unassembled WGS sequence"/>
</dbReference>
<keyword evidence="2" id="KW-1185">Reference proteome</keyword>
<reference evidence="1 2" key="1">
    <citation type="journal article" date="2015" name="Microbes Environ.">
        <title>Distribution and evolution of nitrogen fixation genes in the phylum bacteroidetes.</title>
        <authorList>
            <person name="Inoue J."/>
            <person name="Oshima K."/>
            <person name="Suda W."/>
            <person name="Sakamoto M."/>
            <person name="Iino T."/>
            <person name="Noda S."/>
            <person name="Hongoh Y."/>
            <person name="Hattori M."/>
            <person name="Ohkuma M."/>
        </authorList>
    </citation>
    <scope>NUCLEOTIDE SEQUENCE [LARGE SCALE GENOMIC DNA]</scope>
    <source>
        <strain evidence="1 2">JCM 15093</strain>
    </source>
</reference>
<protein>
    <submittedName>
        <fullName evidence="1">Uncharacterized protein</fullName>
    </submittedName>
</protein>
<evidence type="ECO:0000313" key="1">
    <source>
        <dbReference type="EMBL" id="GAK36877.1"/>
    </source>
</evidence>
<comment type="caution">
    <text evidence="1">The sequence shown here is derived from an EMBL/GenBank/DDBJ whole genome shotgun (WGS) entry which is preliminary data.</text>
</comment>
<organism evidence="1 2">
    <name type="scientific">Bacteroides graminisolvens DSM 19988 = JCM 15093</name>
    <dbReference type="NCBI Taxonomy" id="1121097"/>
    <lineage>
        <taxon>Bacteria</taxon>
        <taxon>Pseudomonadati</taxon>
        <taxon>Bacteroidota</taxon>
        <taxon>Bacteroidia</taxon>
        <taxon>Bacteroidales</taxon>
        <taxon>Bacteroidaceae</taxon>
        <taxon>Bacteroides</taxon>
    </lineage>
</organism>